<accession>A0A402AGX1</accession>
<dbReference type="Proteomes" id="UP000287188">
    <property type="component" value="Unassembled WGS sequence"/>
</dbReference>
<dbReference type="GO" id="GO:0016757">
    <property type="term" value="F:glycosyltransferase activity"/>
    <property type="evidence" value="ECO:0007669"/>
    <property type="project" value="InterPro"/>
</dbReference>
<evidence type="ECO:0000313" key="4">
    <source>
        <dbReference type="EMBL" id="GCE18339.1"/>
    </source>
</evidence>
<dbReference type="Gene3D" id="3.40.50.2000">
    <property type="entry name" value="Glycogen Phosphorylase B"/>
    <property type="match status" value="2"/>
</dbReference>
<dbReference type="PANTHER" id="PTHR45947">
    <property type="entry name" value="SULFOQUINOVOSYL TRANSFERASE SQD2"/>
    <property type="match status" value="1"/>
</dbReference>
<sequence>MVTHGLATDFANRGHQVWVVAPSYGARDVRRMEQKVRVYRFSSFEWPTYKDLRIPFLPFVPVRNLIKRSDPDIIHIHSPIVLGNIAQLLAGGLRKPVITTNHYLPINMSRSLSADPFIGKHFSNITYSYLINFCNRCEYVTAPTMTALNLLYEHGLRAPAAAISNGIDLQRYQPGEPEPQILRQFGLPEDKPLILHVNRLSEEKRVDVLLNAVARMKADAHVALVSSGPAEAELRAQVEELRIGDRVSFLGFVRDEDLLSLRRTASFFVIPSEADLQSLATMEAMACGLPVIAANSYALPELVHHEANGFLFTPGDSDELAAQMDILLGDAERRAQMGQQSLQIISAHDRVKVLDIWEDLYRRLSIEFKEQKMLRQHMRTAQKYPGYMADEVKNVKRPRIRRTGDLGLDQTTSPRRKRKQK</sequence>
<dbReference type="Pfam" id="PF13439">
    <property type="entry name" value="Glyco_transf_4"/>
    <property type="match status" value="1"/>
</dbReference>
<feature type="domain" description="Glycosyl transferase family 1" evidence="2">
    <location>
        <begin position="180"/>
        <end position="340"/>
    </location>
</feature>
<dbReference type="InterPro" id="IPR050194">
    <property type="entry name" value="Glycosyltransferase_grp1"/>
</dbReference>
<dbReference type="AlphaFoldDB" id="A0A402AGX1"/>
<evidence type="ECO:0008006" key="6">
    <source>
        <dbReference type="Google" id="ProtNLM"/>
    </source>
</evidence>
<evidence type="ECO:0000313" key="5">
    <source>
        <dbReference type="Proteomes" id="UP000287188"/>
    </source>
</evidence>
<protein>
    <recommendedName>
        <fullName evidence="6">Glycosyl transferase</fullName>
    </recommendedName>
</protein>
<comment type="caution">
    <text evidence="4">The sequence shown here is derived from an EMBL/GenBank/DDBJ whole genome shotgun (WGS) entry which is preliminary data.</text>
</comment>
<dbReference type="InterPro" id="IPR028098">
    <property type="entry name" value="Glyco_trans_4-like_N"/>
</dbReference>
<evidence type="ECO:0000259" key="3">
    <source>
        <dbReference type="Pfam" id="PF13439"/>
    </source>
</evidence>
<organism evidence="4 5">
    <name type="scientific">Dictyobacter kobayashii</name>
    <dbReference type="NCBI Taxonomy" id="2014872"/>
    <lineage>
        <taxon>Bacteria</taxon>
        <taxon>Bacillati</taxon>
        <taxon>Chloroflexota</taxon>
        <taxon>Ktedonobacteria</taxon>
        <taxon>Ktedonobacterales</taxon>
        <taxon>Dictyobacteraceae</taxon>
        <taxon>Dictyobacter</taxon>
    </lineage>
</organism>
<dbReference type="Pfam" id="PF00534">
    <property type="entry name" value="Glycos_transf_1"/>
    <property type="match status" value="1"/>
</dbReference>
<dbReference type="EMBL" id="BIFS01000001">
    <property type="protein sequence ID" value="GCE18339.1"/>
    <property type="molecule type" value="Genomic_DNA"/>
</dbReference>
<reference evidence="5" key="1">
    <citation type="submission" date="2018-12" db="EMBL/GenBank/DDBJ databases">
        <title>Tengunoibacter tsumagoiensis gen. nov., sp. nov., Dictyobacter kobayashii sp. nov., D. alpinus sp. nov., and D. joshuensis sp. nov. and description of Dictyobacteraceae fam. nov. within the order Ktedonobacterales isolated from Tengu-no-mugimeshi.</title>
        <authorList>
            <person name="Wang C.M."/>
            <person name="Zheng Y."/>
            <person name="Sakai Y."/>
            <person name="Toyoda A."/>
            <person name="Minakuchi Y."/>
            <person name="Abe K."/>
            <person name="Yokota A."/>
            <person name="Yabe S."/>
        </authorList>
    </citation>
    <scope>NUCLEOTIDE SEQUENCE [LARGE SCALE GENOMIC DNA]</scope>
    <source>
        <strain evidence="5">Uno11</strain>
    </source>
</reference>
<proteinExistence type="predicted"/>
<dbReference type="PANTHER" id="PTHR45947:SF3">
    <property type="entry name" value="SULFOQUINOVOSYL TRANSFERASE SQD2"/>
    <property type="match status" value="1"/>
</dbReference>
<gene>
    <name evidence="4" type="ORF">KDK_21390</name>
</gene>
<dbReference type="SUPFAM" id="SSF53756">
    <property type="entry name" value="UDP-Glycosyltransferase/glycogen phosphorylase"/>
    <property type="match status" value="1"/>
</dbReference>
<keyword evidence="5" id="KW-1185">Reference proteome</keyword>
<feature type="region of interest" description="Disordered" evidence="1">
    <location>
        <begin position="392"/>
        <end position="421"/>
    </location>
</feature>
<dbReference type="InterPro" id="IPR001296">
    <property type="entry name" value="Glyco_trans_1"/>
</dbReference>
<feature type="domain" description="Glycosyltransferase subfamily 4-like N-terminal" evidence="3">
    <location>
        <begin position="2"/>
        <end position="171"/>
    </location>
</feature>
<name>A0A402AGX1_9CHLR</name>
<evidence type="ECO:0000259" key="2">
    <source>
        <dbReference type="Pfam" id="PF00534"/>
    </source>
</evidence>
<evidence type="ECO:0000256" key="1">
    <source>
        <dbReference type="SAM" id="MobiDB-lite"/>
    </source>
</evidence>